<proteinExistence type="inferred from homology"/>
<dbReference type="GO" id="GO:0016020">
    <property type="term" value="C:membrane"/>
    <property type="evidence" value="ECO:0007669"/>
    <property type="project" value="UniProtKB-SubCell"/>
</dbReference>
<dbReference type="Proteomes" id="UP000792063">
    <property type="component" value="Unassembled WGS sequence"/>
</dbReference>
<evidence type="ECO:0000313" key="12">
    <source>
        <dbReference type="Proteomes" id="UP000285883"/>
    </source>
</evidence>
<dbReference type="Proteomes" id="UP000285883">
    <property type="component" value="Unassembled WGS sequence"/>
</dbReference>
<dbReference type="EMBL" id="JPWV03000063">
    <property type="protein sequence ID" value="KAG2526940.1"/>
    <property type="molecule type" value="Genomic_DNA"/>
</dbReference>
<comment type="subcellular location">
    <subcellularLocation>
        <location evidence="1">Membrane</location>
        <topology evidence="1">Multi-pass membrane protein</topology>
    </subcellularLocation>
</comment>
<protein>
    <recommendedName>
        <fullName evidence="13">Transmembrane protein 19</fullName>
    </recommendedName>
</protein>
<feature type="transmembrane region" description="Helical" evidence="6">
    <location>
        <begin position="182"/>
        <end position="204"/>
    </location>
</feature>
<feature type="transmembrane region" description="Helical" evidence="6">
    <location>
        <begin position="276"/>
        <end position="294"/>
    </location>
</feature>
<name>A0A3R7JWW4_9STRA</name>
<dbReference type="Proteomes" id="UP000785171">
    <property type="component" value="Unassembled WGS sequence"/>
</dbReference>
<reference evidence="7" key="1">
    <citation type="journal article" date="2015" name="Genom Data">
        <title>Genome sequences of six Phytophthora species associated with forests in New Zealand.</title>
        <authorList>
            <person name="Studholme D.J."/>
            <person name="McDougal R.L."/>
            <person name="Sambles C."/>
            <person name="Hansen E."/>
            <person name="Hardy G."/>
            <person name="Grant M."/>
            <person name="Ganley R.J."/>
            <person name="Williams N.M."/>
        </authorList>
    </citation>
    <scope>NUCLEOTIDE SEQUENCE</scope>
    <source>
        <strain evidence="7">NZFS 2646</strain>
        <strain evidence="8">NZFS 3630</strain>
    </source>
</reference>
<evidence type="ECO:0000256" key="1">
    <source>
        <dbReference type="ARBA" id="ARBA00004141"/>
    </source>
</evidence>
<feature type="transmembrane region" description="Helical" evidence="6">
    <location>
        <begin position="102"/>
        <end position="120"/>
    </location>
</feature>
<keyword evidence="3 6" id="KW-0812">Transmembrane</keyword>
<sequence length="295" mass="31055">MIKLITLDRRRKEVEMLVRLLVAALVAAALARRGLKKKSLDVSGAIAASFVGFLTLSSGYRFGVLLLGFYFSGSKLTKVRSSVKQQLDANYKPGGQRSAGQVLACSLLATFIAVYTFLQFGDDDVPIDFTAAKAHSYLLASYIGHYACCAADTWASELGVLSQSEPRLITTLRRVPPGTNGAVSVLGLAVSALGGTFIGVLYYTGSLLSGSAQAQVITLGAVTGLFGSVFDSVLGATVQATYFDRTSRKICDESAVGGDVEHVCGVDLLSNEQVNVVSVLVTTAISGVVATYLFP</sequence>
<comment type="similarity">
    <text evidence="2">Belongs to the TMEM19 family.</text>
</comment>
<organism evidence="10 11">
    <name type="scientific">Phytophthora kernoviae</name>
    <dbReference type="NCBI Taxonomy" id="325452"/>
    <lineage>
        <taxon>Eukaryota</taxon>
        <taxon>Sar</taxon>
        <taxon>Stramenopiles</taxon>
        <taxon>Oomycota</taxon>
        <taxon>Peronosporomycetes</taxon>
        <taxon>Peronosporales</taxon>
        <taxon>Peronosporaceae</taxon>
        <taxon>Phytophthora</taxon>
    </lineage>
</organism>
<evidence type="ECO:0000313" key="11">
    <source>
        <dbReference type="Proteomes" id="UP000285624"/>
    </source>
</evidence>
<evidence type="ECO:0000256" key="3">
    <source>
        <dbReference type="ARBA" id="ARBA00022692"/>
    </source>
</evidence>
<evidence type="ECO:0008006" key="13">
    <source>
        <dbReference type="Google" id="ProtNLM"/>
    </source>
</evidence>
<dbReference type="PANTHER" id="PTHR13353:SF5">
    <property type="entry name" value="TRANSMEMBRANE PROTEIN 19"/>
    <property type="match status" value="1"/>
</dbReference>
<dbReference type="InterPro" id="IPR002794">
    <property type="entry name" value="DUF92_TMEM19"/>
</dbReference>
<keyword evidence="5 6" id="KW-0472">Membrane</keyword>
<dbReference type="EMBL" id="MAYM02001644">
    <property type="protein sequence ID" value="RLN14125.1"/>
    <property type="molecule type" value="Genomic_DNA"/>
</dbReference>
<dbReference type="PANTHER" id="PTHR13353">
    <property type="entry name" value="TRANSMEMBRANE PROTEIN 19"/>
    <property type="match status" value="1"/>
</dbReference>
<evidence type="ECO:0000256" key="6">
    <source>
        <dbReference type="SAM" id="Phobius"/>
    </source>
</evidence>
<gene>
    <name evidence="9" type="ORF">BBI17_002586</name>
    <name evidence="10" type="ORF">BBO99_00002642</name>
    <name evidence="7" type="ORF">JM16_002772</name>
    <name evidence="8" type="ORF">JM18_002616</name>
</gene>
<dbReference type="Proteomes" id="UP000285624">
    <property type="component" value="Unassembled WGS sequence"/>
</dbReference>
<keyword evidence="4 6" id="KW-1133">Transmembrane helix</keyword>
<evidence type="ECO:0000256" key="4">
    <source>
        <dbReference type="ARBA" id="ARBA00022989"/>
    </source>
</evidence>
<keyword evidence="11" id="KW-1185">Reference proteome</keyword>
<feature type="transmembrane region" description="Helical" evidence="6">
    <location>
        <begin position="216"/>
        <end position="238"/>
    </location>
</feature>
<dbReference type="AlphaFoldDB" id="A0A3R7JWW4"/>
<accession>A0A3R7JWW4</accession>
<reference evidence="11 12" key="2">
    <citation type="submission" date="2018-07" db="EMBL/GenBank/DDBJ databases">
        <title>Genome sequencing of oomycete isolates from Chile give support for New Zealand origin for Phytophthora kernoviae and make available the first Nothophytophthora sp. genome.</title>
        <authorList>
            <person name="Studholme D.J."/>
            <person name="Sanfuentes E."/>
            <person name="Panda P."/>
            <person name="Hill R."/>
            <person name="Sambles C."/>
            <person name="Grant M."/>
            <person name="Williams N.M."/>
            <person name="Mcdougal R.L."/>
        </authorList>
    </citation>
    <scope>NUCLEOTIDE SEQUENCE [LARGE SCALE GENOMIC DNA]</scope>
    <source>
        <strain evidence="9">Chile2</strain>
        <strain evidence="10">Chile4</strain>
    </source>
</reference>
<reference evidence="7" key="3">
    <citation type="submission" date="2020-06" db="EMBL/GenBank/DDBJ databases">
        <authorList>
            <person name="Studholme D.J."/>
        </authorList>
    </citation>
    <scope>NUCLEOTIDE SEQUENCE</scope>
    <source>
        <strain evidence="7">NZFS 2646</strain>
        <strain evidence="8">NZFS 3630</strain>
    </source>
</reference>
<evidence type="ECO:0000256" key="2">
    <source>
        <dbReference type="ARBA" id="ARBA00009012"/>
    </source>
</evidence>
<feature type="transmembrane region" description="Helical" evidence="6">
    <location>
        <begin position="46"/>
        <end position="71"/>
    </location>
</feature>
<dbReference type="Pfam" id="PF01940">
    <property type="entry name" value="DUF92"/>
    <property type="match status" value="1"/>
</dbReference>
<evidence type="ECO:0000313" key="10">
    <source>
        <dbReference type="EMBL" id="RLN82768.1"/>
    </source>
</evidence>
<evidence type="ECO:0000256" key="5">
    <source>
        <dbReference type="ARBA" id="ARBA00023136"/>
    </source>
</evidence>
<evidence type="ECO:0000313" key="9">
    <source>
        <dbReference type="EMBL" id="RLN14125.1"/>
    </source>
</evidence>
<comment type="caution">
    <text evidence="10">The sequence shown here is derived from an EMBL/GenBank/DDBJ whole genome shotgun (WGS) entry which is preliminary data.</text>
</comment>
<evidence type="ECO:0000313" key="7">
    <source>
        <dbReference type="EMBL" id="KAG2526940.1"/>
    </source>
</evidence>
<dbReference type="EMBL" id="MBDN02000046">
    <property type="protein sequence ID" value="RLN82768.1"/>
    <property type="molecule type" value="Genomic_DNA"/>
</dbReference>
<evidence type="ECO:0000313" key="8">
    <source>
        <dbReference type="EMBL" id="KAG2528451.1"/>
    </source>
</evidence>
<dbReference type="EMBL" id="JPWU03000061">
    <property type="protein sequence ID" value="KAG2528451.1"/>
    <property type="molecule type" value="Genomic_DNA"/>
</dbReference>